<dbReference type="InterPro" id="IPR000568">
    <property type="entry name" value="ATP_synth_F0_asu"/>
</dbReference>
<dbReference type="Proteomes" id="UP000246145">
    <property type="component" value="Unassembled WGS sequence"/>
</dbReference>
<keyword evidence="8 12" id="KW-1133">Transmembrane helix</keyword>
<dbReference type="PROSITE" id="PS00449">
    <property type="entry name" value="ATPASE_A"/>
    <property type="match status" value="1"/>
</dbReference>
<dbReference type="EMBL" id="QEKO01000001">
    <property type="protein sequence ID" value="PVY68059.1"/>
    <property type="molecule type" value="Genomic_DNA"/>
</dbReference>
<dbReference type="GO" id="GO:0045259">
    <property type="term" value="C:proton-transporting ATP synthase complex"/>
    <property type="evidence" value="ECO:0007669"/>
    <property type="project" value="UniProtKB-KW"/>
</dbReference>
<dbReference type="Gene3D" id="1.20.120.220">
    <property type="entry name" value="ATP synthase, F0 complex, subunit A"/>
    <property type="match status" value="1"/>
</dbReference>
<keyword evidence="3 12" id="KW-0813">Transport</keyword>
<evidence type="ECO:0000256" key="3">
    <source>
        <dbReference type="ARBA" id="ARBA00022448"/>
    </source>
</evidence>
<evidence type="ECO:0000256" key="10">
    <source>
        <dbReference type="ARBA" id="ARBA00023136"/>
    </source>
</evidence>
<dbReference type="Pfam" id="PF00119">
    <property type="entry name" value="ATP-synt_A"/>
    <property type="match status" value="1"/>
</dbReference>
<comment type="similarity">
    <text evidence="2 12 13">Belongs to the ATPase A chain family.</text>
</comment>
<comment type="subcellular location">
    <subcellularLocation>
        <location evidence="12 13">Cell membrane</location>
        <topology evidence="12 13">Multi-pass membrane protein</topology>
    </subcellularLocation>
    <subcellularLocation>
        <location evidence="1">Membrane</location>
        <topology evidence="1">Multi-pass membrane protein</topology>
    </subcellularLocation>
</comment>
<sequence>MAAASNASSPQSDYIQHHLVHLNSLGEKQTAIADFSVINYDSLFWSILMGAIVIFVLWRAARSATAGVPGRFQMGVEMLVGMVADEAKSIIPNETSRRFVAPLALTVFLWVILMNTLDLIPVDLLGWVFIKLGLAVEHHDPLYYHRILPTADLNVPMGMSLGVLVLTLWYGIKIKGGGGFVKGLFTAPFHGHGVVGLLLVPFNLLLNLMEYAAKTVSLGMRLFGNMFAGELLFMLIALLGGAWAGFNGASIGLGIGHVLAGSVWAIFHILIVLLQAYIFMMLSLVYVGLAHEDH</sequence>
<evidence type="ECO:0000256" key="13">
    <source>
        <dbReference type="RuleBase" id="RU000483"/>
    </source>
</evidence>
<comment type="function">
    <text evidence="12 13">Key component of the proton channel; it plays a direct role in the translocation of protons across the membrane.</text>
</comment>
<feature type="transmembrane region" description="Helical" evidence="12">
    <location>
        <begin position="226"/>
        <end position="246"/>
    </location>
</feature>
<reference evidence="14 15" key="1">
    <citation type="submission" date="2018-04" db="EMBL/GenBank/DDBJ databases">
        <title>Genomic Encyclopedia of Type Strains, Phase IV (KMG-IV): sequencing the most valuable type-strain genomes for metagenomic binning, comparative biology and taxonomic classification.</title>
        <authorList>
            <person name="Goeker M."/>
        </authorList>
    </citation>
    <scope>NUCLEOTIDE SEQUENCE [LARGE SCALE GENOMIC DNA]</scope>
    <source>
        <strain evidence="14 15">DSM 10065</strain>
    </source>
</reference>
<dbReference type="OrthoDB" id="9789241at2"/>
<dbReference type="GO" id="GO:0046933">
    <property type="term" value="F:proton-transporting ATP synthase activity, rotational mechanism"/>
    <property type="evidence" value="ECO:0007669"/>
    <property type="project" value="UniProtKB-UniRule"/>
</dbReference>
<keyword evidence="15" id="KW-1185">Reference proteome</keyword>
<evidence type="ECO:0000256" key="8">
    <source>
        <dbReference type="ARBA" id="ARBA00022989"/>
    </source>
</evidence>
<dbReference type="HAMAP" id="MF_01393">
    <property type="entry name" value="ATP_synth_a_bact"/>
    <property type="match status" value="1"/>
</dbReference>
<dbReference type="InterPro" id="IPR035908">
    <property type="entry name" value="F0_ATP_A_sf"/>
</dbReference>
<name>A0A2U1CQA5_9BURK</name>
<evidence type="ECO:0000313" key="15">
    <source>
        <dbReference type="Proteomes" id="UP000246145"/>
    </source>
</evidence>
<dbReference type="AlphaFoldDB" id="A0A2U1CQA5"/>
<proteinExistence type="inferred from homology"/>
<dbReference type="GO" id="GO:0042777">
    <property type="term" value="P:proton motive force-driven plasma membrane ATP synthesis"/>
    <property type="evidence" value="ECO:0007669"/>
    <property type="project" value="TreeGrafter"/>
</dbReference>
<evidence type="ECO:0000256" key="11">
    <source>
        <dbReference type="ARBA" id="ARBA00023310"/>
    </source>
</evidence>
<dbReference type="CDD" id="cd00310">
    <property type="entry name" value="ATP-synt_Fo_a_6"/>
    <property type="match status" value="1"/>
</dbReference>
<evidence type="ECO:0000313" key="14">
    <source>
        <dbReference type="EMBL" id="PVY68059.1"/>
    </source>
</evidence>
<dbReference type="PANTHER" id="PTHR42823">
    <property type="entry name" value="ATP SYNTHASE SUBUNIT A, CHLOROPLASTIC"/>
    <property type="match status" value="1"/>
</dbReference>
<evidence type="ECO:0000256" key="9">
    <source>
        <dbReference type="ARBA" id="ARBA00023065"/>
    </source>
</evidence>
<feature type="transmembrane region" description="Helical" evidence="12">
    <location>
        <begin position="258"/>
        <end position="289"/>
    </location>
</feature>
<keyword evidence="6 12" id="KW-0812">Transmembrane</keyword>
<dbReference type="NCBIfam" id="TIGR01131">
    <property type="entry name" value="ATP_synt_6_or_A"/>
    <property type="match status" value="1"/>
</dbReference>
<organism evidence="14 15">
    <name type="scientific">Pusillimonas noertemannii</name>
    <dbReference type="NCBI Taxonomy" id="305977"/>
    <lineage>
        <taxon>Bacteria</taxon>
        <taxon>Pseudomonadati</taxon>
        <taxon>Pseudomonadota</taxon>
        <taxon>Betaproteobacteria</taxon>
        <taxon>Burkholderiales</taxon>
        <taxon>Alcaligenaceae</taxon>
        <taxon>Pusillimonas</taxon>
    </lineage>
</organism>
<feature type="transmembrane region" description="Helical" evidence="12">
    <location>
        <begin position="153"/>
        <end position="172"/>
    </location>
</feature>
<gene>
    <name evidence="12" type="primary">atpB</name>
    <name evidence="14" type="ORF">C7440_0447</name>
</gene>
<keyword evidence="9 12" id="KW-0406">Ion transport</keyword>
<protein>
    <recommendedName>
        <fullName evidence="12 13">ATP synthase subunit a</fullName>
    </recommendedName>
    <alternativeName>
        <fullName evidence="12">ATP synthase F0 sector subunit a</fullName>
    </alternativeName>
    <alternativeName>
        <fullName evidence="12">F-ATPase subunit 6</fullName>
    </alternativeName>
</protein>
<evidence type="ECO:0000256" key="4">
    <source>
        <dbReference type="ARBA" id="ARBA00022475"/>
    </source>
</evidence>
<keyword evidence="4 12" id="KW-1003">Cell membrane</keyword>
<dbReference type="InterPro" id="IPR023011">
    <property type="entry name" value="ATP_synth_F0_asu_AS"/>
</dbReference>
<keyword evidence="5 12" id="KW-0138">CF(0)</keyword>
<dbReference type="STRING" id="1231391.GCA_000308195_01257"/>
<comment type="caution">
    <text evidence="14">The sequence shown here is derived from an EMBL/GenBank/DDBJ whole genome shotgun (WGS) entry which is preliminary data.</text>
</comment>
<dbReference type="SUPFAM" id="SSF81336">
    <property type="entry name" value="F1F0 ATP synthase subunit A"/>
    <property type="match status" value="1"/>
</dbReference>
<feature type="transmembrane region" description="Helical" evidence="12">
    <location>
        <begin position="184"/>
        <end position="206"/>
    </location>
</feature>
<evidence type="ECO:0000256" key="6">
    <source>
        <dbReference type="ARBA" id="ARBA00022692"/>
    </source>
</evidence>
<evidence type="ECO:0000256" key="7">
    <source>
        <dbReference type="ARBA" id="ARBA00022781"/>
    </source>
</evidence>
<keyword evidence="7 12" id="KW-0375">Hydrogen ion transport</keyword>
<evidence type="ECO:0000256" key="1">
    <source>
        <dbReference type="ARBA" id="ARBA00004141"/>
    </source>
</evidence>
<dbReference type="InterPro" id="IPR045082">
    <property type="entry name" value="ATP_syn_F0_a_bact/chloroplast"/>
</dbReference>
<dbReference type="NCBIfam" id="NF004477">
    <property type="entry name" value="PRK05815.1-1"/>
    <property type="match status" value="1"/>
</dbReference>
<accession>A0A2U1CQA5</accession>
<dbReference type="GO" id="GO:0005886">
    <property type="term" value="C:plasma membrane"/>
    <property type="evidence" value="ECO:0007669"/>
    <property type="project" value="UniProtKB-SubCell"/>
</dbReference>
<evidence type="ECO:0000256" key="2">
    <source>
        <dbReference type="ARBA" id="ARBA00006810"/>
    </source>
</evidence>
<keyword evidence="10 12" id="KW-0472">Membrane</keyword>
<evidence type="ECO:0000256" key="12">
    <source>
        <dbReference type="HAMAP-Rule" id="MF_01393"/>
    </source>
</evidence>
<keyword evidence="11 12" id="KW-0066">ATP synthesis</keyword>
<dbReference type="PANTHER" id="PTHR42823:SF3">
    <property type="entry name" value="ATP SYNTHASE SUBUNIT A, CHLOROPLASTIC"/>
    <property type="match status" value="1"/>
</dbReference>
<dbReference type="FunFam" id="1.20.120.220:FF:000002">
    <property type="entry name" value="ATP synthase subunit a"/>
    <property type="match status" value="1"/>
</dbReference>
<evidence type="ECO:0000256" key="5">
    <source>
        <dbReference type="ARBA" id="ARBA00022547"/>
    </source>
</evidence>
<dbReference type="RefSeq" id="WP_116517314.1">
    <property type="nucleotide sequence ID" value="NZ_JACCEX010000001.1"/>
</dbReference>
<feature type="transmembrane region" description="Helical" evidence="12">
    <location>
        <begin position="43"/>
        <end position="61"/>
    </location>
</feature>